<evidence type="ECO:0000256" key="5">
    <source>
        <dbReference type="SAM" id="MobiDB-lite"/>
    </source>
</evidence>
<keyword evidence="9" id="KW-1185">Reference proteome</keyword>
<keyword evidence="2" id="KW-0732">Signal</keyword>
<evidence type="ECO:0000259" key="7">
    <source>
        <dbReference type="Pfam" id="PF16889"/>
    </source>
</evidence>
<keyword evidence="3" id="KW-0574">Periplasm</keyword>
<protein>
    <submittedName>
        <fullName evidence="8">Heparinase II/III family protein</fullName>
    </submittedName>
</protein>
<evidence type="ECO:0000256" key="2">
    <source>
        <dbReference type="ARBA" id="ARBA00022729"/>
    </source>
</evidence>
<evidence type="ECO:0000259" key="6">
    <source>
        <dbReference type="Pfam" id="PF07940"/>
    </source>
</evidence>
<dbReference type="Pfam" id="PF07940">
    <property type="entry name" value="Hepar_II_III_C"/>
    <property type="match status" value="1"/>
</dbReference>
<evidence type="ECO:0000313" key="8">
    <source>
        <dbReference type="EMBL" id="MFC7602248.1"/>
    </source>
</evidence>
<evidence type="ECO:0000256" key="1">
    <source>
        <dbReference type="ARBA" id="ARBA00004418"/>
    </source>
</evidence>
<evidence type="ECO:0000256" key="4">
    <source>
        <dbReference type="ARBA" id="ARBA00023239"/>
    </source>
</evidence>
<dbReference type="InterPro" id="IPR031680">
    <property type="entry name" value="Hepar_II_III_N"/>
</dbReference>
<evidence type="ECO:0000313" key="9">
    <source>
        <dbReference type="Proteomes" id="UP001596514"/>
    </source>
</evidence>
<dbReference type="EMBL" id="JBHTEE010000001">
    <property type="protein sequence ID" value="MFC7602248.1"/>
    <property type="molecule type" value="Genomic_DNA"/>
</dbReference>
<gene>
    <name evidence="8" type="ORF">ACFQVD_19295</name>
</gene>
<dbReference type="InterPro" id="IPR012480">
    <property type="entry name" value="Hepar_II_III_C"/>
</dbReference>
<dbReference type="InterPro" id="IPR008929">
    <property type="entry name" value="Chondroitin_lyas"/>
</dbReference>
<dbReference type="Gene3D" id="1.50.10.100">
    <property type="entry name" value="Chondroitin AC/alginate lyase"/>
    <property type="match status" value="1"/>
</dbReference>
<feature type="domain" description="Heparinase II/III-like C-terminal" evidence="6">
    <location>
        <begin position="323"/>
        <end position="460"/>
    </location>
</feature>
<dbReference type="Proteomes" id="UP001596514">
    <property type="component" value="Unassembled WGS sequence"/>
</dbReference>
<feature type="region of interest" description="Disordered" evidence="5">
    <location>
        <begin position="542"/>
        <end position="561"/>
    </location>
</feature>
<feature type="domain" description="Heparin-sulfate lyase N-terminal" evidence="7">
    <location>
        <begin position="53"/>
        <end position="296"/>
    </location>
</feature>
<organism evidence="8 9">
    <name type="scientific">Streptosporangium amethystogenes subsp. fukuiense</name>
    <dbReference type="NCBI Taxonomy" id="698418"/>
    <lineage>
        <taxon>Bacteria</taxon>
        <taxon>Bacillati</taxon>
        <taxon>Actinomycetota</taxon>
        <taxon>Actinomycetes</taxon>
        <taxon>Streptosporangiales</taxon>
        <taxon>Streptosporangiaceae</taxon>
        <taxon>Streptosporangium</taxon>
    </lineage>
</organism>
<proteinExistence type="predicted"/>
<dbReference type="PANTHER" id="PTHR39210">
    <property type="entry name" value="HEPARIN-SULFATE LYASE"/>
    <property type="match status" value="1"/>
</dbReference>
<name>A0ABW2T1Q5_9ACTN</name>
<reference evidence="9" key="1">
    <citation type="journal article" date="2019" name="Int. J. Syst. Evol. Microbiol.">
        <title>The Global Catalogue of Microorganisms (GCM) 10K type strain sequencing project: providing services to taxonomists for standard genome sequencing and annotation.</title>
        <authorList>
            <consortium name="The Broad Institute Genomics Platform"/>
            <consortium name="The Broad Institute Genome Sequencing Center for Infectious Disease"/>
            <person name="Wu L."/>
            <person name="Ma J."/>
        </authorList>
    </citation>
    <scope>NUCLEOTIDE SEQUENCE [LARGE SCALE GENOMIC DNA]</scope>
    <source>
        <strain evidence="9">JCM 10083</strain>
    </source>
</reference>
<evidence type="ECO:0000256" key="3">
    <source>
        <dbReference type="ARBA" id="ARBA00022764"/>
    </source>
</evidence>
<dbReference type="Pfam" id="PF16889">
    <property type="entry name" value="Hepar_II_III_N"/>
    <property type="match status" value="1"/>
</dbReference>
<accession>A0ABW2T1Q5</accession>
<dbReference type="PANTHER" id="PTHR39210:SF1">
    <property type="entry name" value="HEPARIN-SULFATE LYASE"/>
    <property type="match status" value="1"/>
</dbReference>
<comment type="subcellular location">
    <subcellularLocation>
        <location evidence="1">Periplasm</location>
    </subcellularLocation>
</comment>
<sequence length="561" mass="61355">MFWHARKALDLIRNRPEAPSLATSEGPVICPADLFPAIKVSEVMAGLVRLVGLPPVDLGTDIDWRTDPHRNRSWTLNLHALRWVGGLIAEYERSGEAEYLDRATRIAEDWARANPRGATGISPWAWAEHPVALRAPVLVCLSAHVRDDWLSESLVEHAEILSDPALYRRGHNHGLDQDIALLTVGCRLGQERWKDLAVRRMTDSAELAIDAQGVLHEQAPRYGIYVHRRLGVAIEAIRASGAEVPAGLVARRDSLETYVSHATQPDGRLVPIGDSPADTRPSGFRHGEDTVRVFDDGYVFGRTAWDDPRSAFYSIRFGAGRRLHGHEDHLGVTYHAHGRDILVEAGFHSYQRTAYRRWTISPEAHNVPVVVGADLREGTATRLVGSSVTQARQCYRFTDTAYGVGRTRSVLVGHGADLMAVLDSVPAGSALRNLWHFAPSLTVVANRDGQVVLADGEWWVTLLQLATPSGRPLGGQTVRTETIALGHLRQAEATTVLSPPAESVLTLIVPGTADPEVTRSGGRLSVRTPGGHVSLRWDPDLGFADRAPAHSGDGQVKTTVR</sequence>
<dbReference type="SUPFAM" id="SSF48230">
    <property type="entry name" value="Chondroitin AC/alginate lyase"/>
    <property type="match status" value="1"/>
</dbReference>
<keyword evidence="4" id="KW-0456">Lyase</keyword>
<dbReference type="RefSeq" id="WP_343964383.1">
    <property type="nucleotide sequence ID" value="NZ_BAAAGK010000023.1"/>
</dbReference>
<dbReference type="Gene3D" id="2.70.98.70">
    <property type="match status" value="1"/>
</dbReference>
<comment type="caution">
    <text evidence="8">The sequence shown here is derived from an EMBL/GenBank/DDBJ whole genome shotgun (WGS) entry which is preliminary data.</text>
</comment>